<dbReference type="AlphaFoldDB" id="A0A5B2WS33"/>
<evidence type="ECO:0000313" key="1">
    <source>
        <dbReference type="EMBL" id="KAA2253346.1"/>
    </source>
</evidence>
<dbReference type="EMBL" id="VUOB01000067">
    <property type="protein sequence ID" value="KAA2253346.1"/>
    <property type="molecule type" value="Genomic_DNA"/>
</dbReference>
<dbReference type="InterPro" id="IPR013078">
    <property type="entry name" value="His_Pase_superF_clade-1"/>
</dbReference>
<keyword evidence="2" id="KW-1185">Reference proteome</keyword>
<accession>A0A5B2WS33</accession>
<dbReference type="SMART" id="SM00855">
    <property type="entry name" value="PGAM"/>
    <property type="match status" value="1"/>
</dbReference>
<dbReference type="OrthoDB" id="7502553at2"/>
<dbReference type="Gene3D" id="3.40.50.1240">
    <property type="entry name" value="Phosphoglycerate mutase-like"/>
    <property type="match status" value="1"/>
</dbReference>
<reference evidence="1 2" key="1">
    <citation type="submission" date="2019-09" db="EMBL/GenBank/DDBJ databases">
        <title>Goodfellowia gen. nov., a new genus of the Pseudonocardineae related to Actinoalloteichus, containing Goodfellowia coeruleoviolacea gen. nov., comb. nov. gen. nov., comb. nov.</title>
        <authorList>
            <person name="Labeda D."/>
        </authorList>
    </citation>
    <scope>NUCLEOTIDE SEQUENCE [LARGE SCALE GENOMIC DNA]</scope>
    <source>
        <strain evidence="1 2">AN110305</strain>
    </source>
</reference>
<reference evidence="1 2" key="2">
    <citation type="submission" date="2019-09" db="EMBL/GenBank/DDBJ databases">
        <authorList>
            <person name="Jin C."/>
        </authorList>
    </citation>
    <scope>NUCLEOTIDE SEQUENCE [LARGE SCALE GENOMIC DNA]</scope>
    <source>
        <strain evidence="1 2">AN110305</strain>
    </source>
</reference>
<dbReference type="Pfam" id="PF00300">
    <property type="entry name" value="His_Phos_1"/>
    <property type="match status" value="1"/>
</dbReference>
<organism evidence="1 2">
    <name type="scientific">Solihabitans fulvus</name>
    <dbReference type="NCBI Taxonomy" id="1892852"/>
    <lineage>
        <taxon>Bacteria</taxon>
        <taxon>Bacillati</taxon>
        <taxon>Actinomycetota</taxon>
        <taxon>Actinomycetes</taxon>
        <taxon>Pseudonocardiales</taxon>
        <taxon>Pseudonocardiaceae</taxon>
        <taxon>Solihabitans</taxon>
    </lineage>
</organism>
<evidence type="ECO:0000313" key="2">
    <source>
        <dbReference type="Proteomes" id="UP000323454"/>
    </source>
</evidence>
<gene>
    <name evidence="1" type="ORF">F0L68_33545</name>
</gene>
<proteinExistence type="predicted"/>
<protein>
    <submittedName>
        <fullName evidence="1">Histidine phosphatase family protein</fullName>
    </submittedName>
</protein>
<dbReference type="SUPFAM" id="SSF53254">
    <property type="entry name" value="Phosphoglycerate mutase-like"/>
    <property type="match status" value="1"/>
</dbReference>
<dbReference type="Proteomes" id="UP000323454">
    <property type="component" value="Unassembled WGS sequence"/>
</dbReference>
<name>A0A5B2WS33_9PSEU</name>
<dbReference type="InterPro" id="IPR029033">
    <property type="entry name" value="His_PPase_superfam"/>
</dbReference>
<comment type="caution">
    <text evidence="1">The sequence shown here is derived from an EMBL/GenBank/DDBJ whole genome shotgun (WGS) entry which is preliminary data.</text>
</comment>
<sequence>MGVLVRLLHADLRVRRAGGAVPRTRSRSGRRSVGVVGDAGRRWGAVLPGHRRLHGDVDAADPRLTAAVAGAGLASVSITYLLRHGRTALSAAHITNGDPTRRIALDDVGLRQCHLVALTAGWLDTIATSVTSRFLRTQQTADLVLGERLVQRVVEPDLDEIDYGCFEGGPWTDYGTWLREQGSTSVPPCGGESWDGAVDRLLAGLTNCLTHPGPRLVVAHGLLVSVVRALHGPDEPVDGSALPEAPYVDPVILTDTELAELAHRRRTRRN</sequence>